<keyword evidence="2" id="KW-1185">Reference proteome</keyword>
<sequence>MSESSPGLLYAYFYFEVFMYPTVVDEKLVLSPTTAQSYESAPDGYDAMLSDETETALRKEKETRKDDVDGSESLYHSLSRLVLPKPSLETVEGSEGVLGTIKGGLSRLWKWLKEFLGWLRNMIFGRKARVNRQVEDLAQLIKTGTLKPKAVYPHSIVPLCPIQRGKLGEVPGNLEWLKAEQKRVHDFVNTAKVIVKTAAKQLKEWEPLFRKVADGKEVDLAAFTKPAVLGVALWGPLKLPIKQQDPYDEILHYEGAIFGSYEANISVVGNAMVFSVSKYNGYTGKQEFSTSPSTAKDIFTENENLGSALDSLSSECEDTLKSAIKVLERAINSIPMQSRVGQIKEATRFINSYISVVSRFMSYSTIDVLKIQEYINRTLLSAYK</sequence>
<gene>
    <name evidence="1" type="ORF">RISINGSUN_69</name>
</gene>
<dbReference type="Proteomes" id="UP000225553">
    <property type="component" value="Segment"/>
</dbReference>
<proteinExistence type="predicted"/>
<organism evidence="1 2">
    <name type="scientific">Erwinia phage vB_EamM_RisingSun</name>
    <dbReference type="NCBI Taxonomy" id="2026080"/>
    <lineage>
        <taxon>Viruses</taxon>
        <taxon>Duplodnaviria</taxon>
        <taxon>Heunggongvirae</taxon>
        <taxon>Uroviricota</taxon>
        <taxon>Caudoviricetes</taxon>
        <taxon>Chimalliviridae</taxon>
        <taxon>Risingsunvirus</taxon>
        <taxon>Risingsunvirus risingsun</taxon>
    </lineage>
</organism>
<protein>
    <submittedName>
        <fullName evidence="1">Uncharacterized protein</fullName>
    </submittedName>
</protein>
<evidence type="ECO:0000313" key="1">
    <source>
        <dbReference type="EMBL" id="ASU03601.1"/>
    </source>
</evidence>
<dbReference type="EMBL" id="MF459646">
    <property type="protein sequence ID" value="ASU03601.1"/>
    <property type="molecule type" value="Genomic_DNA"/>
</dbReference>
<evidence type="ECO:0000313" key="2">
    <source>
        <dbReference type="Proteomes" id="UP000225553"/>
    </source>
</evidence>
<accession>A0A223LHV6</accession>
<name>A0A223LHV6_9CAUD</name>
<reference evidence="2" key="1">
    <citation type="submission" date="2017-07" db="EMBL/GenBank/DDBJ databases">
        <authorList>
            <person name="Putnam M.J."/>
            <person name="Sharma R."/>
            <person name="Kruger J.L."/>
            <person name="Berg J.A."/>
            <person name="Payne A.M."/>
            <person name="Fajardo C.P."/>
            <person name="Breakwell D.P."/>
            <person name="Hope S."/>
            <person name="Grose J.H."/>
        </authorList>
    </citation>
    <scope>NUCLEOTIDE SEQUENCE [LARGE SCALE GENOMIC DNA]</scope>
</reference>